<reference evidence="3" key="1">
    <citation type="journal article" date="2015" name="Nature">
        <title>Complex archaea that bridge the gap between prokaryotes and eukaryotes.</title>
        <authorList>
            <person name="Spang A."/>
            <person name="Saw J.H."/>
            <person name="Jorgensen S.L."/>
            <person name="Zaremba-Niedzwiedzka K."/>
            <person name="Martijn J."/>
            <person name="Lind A.E."/>
            <person name="van Eijk R."/>
            <person name="Schleper C."/>
            <person name="Guy L."/>
            <person name="Ettema T.J."/>
        </authorList>
    </citation>
    <scope>NUCLEOTIDE SEQUENCE</scope>
</reference>
<dbReference type="InterPro" id="IPR046342">
    <property type="entry name" value="CBS_dom_sf"/>
</dbReference>
<dbReference type="PROSITE" id="PS51371">
    <property type="entry name" value="CBS"/>
    <property type="match status" value="2"/>
</dbReference>
<protein>
    <recommendedName>
        <fullName evidence="2">CBS domain-containing protein</fullName>
    </recommendedName>
</protein>
<accession>A0A0F9CE90</accession>
<organism evidence="3">
    <name type="scientific">marine sediment metagenome</name>
    <dbReference type="NCBI Taxonomy" id="412755"/>
    <lineage>
        <taxon>unclassified sequences</taxon>
        <taxon>metagenomes</taxon>
        <taxon>ecological metagenomes</taxon>
    </lineage>
</organism>
<dbReference type="InterPro" id="IPR000644">
    <property type="entry name" value="CBS_dom"/>
</dbReference>
<sequence>MAENPALNSTTLPLAICAKDIMRKNVAWGSSDDSVQQALIKIEQHNANYMIVGQNGVPEGIISKSDLTGALSPYLRPIFAKWRRPLDDATLQIKVKWVMSRPVHTIRPEIPLGTVMENMQLFGQRVLPVMDQQGEIQGLITPFEIFKALIKTKEQSKHLCRMQSVPAASLV</sequence>
<evidence type="ECO:0000259" key="2">
    <source>
        <dbReference type="PROSITE" id="PS51371"/>
    </source>
</evidence>
<comment type="caution">
    <text evidence="3">The sequence shown here is derived from an EMBL/GenBank/DDBJ whole genome shotgun (WGS) entry which is preliminary data.</text>
</comment>
<gene>
    <name evidence="3" type="ORF">LCGC14_2677050</name>
</gene>
<dbReference type="PANTHER" id="PTHR43080">
    <property type="entry name" value="CBS DOMAIN-CONTAINING PROTEIN CBSX3, MITOCHONDRIAL"/>
    <property type="match status" value="1"/>
</dbReference>
<dbReference type="SUPFAM" id="SSF54631">
    <property type="entry name" value="CBS-domain pair"/>
    <property type="match status" value="1"/>
</dbReference>
<evidence type="ECO:0000256" key="1">
    <source>
        <dbReference type="ARBA" id="ARBA00023122"/>
    </source>
</evidence>
<dbReference type="EMBL" id="LAZR01047096">
    <property type="protein sequence ID" value="KKK95016.1"/>
    <property type="molecule type" value="Genomic_DNA"/>
</dbReference>
<name>A0A0F9CE90_9ZZZZ</name>
<keyword evidence="1" id="KW-0129">CBS domain</keyword>
<feature type="domain" description="CBS" evidence="2">
    <location>
        <begin position="22"/>
        <end position="78"/>
    </location>
</feature>
<proteinExistence type="predicted"/>
<evidence type="ECO:0000313" key="3">
    <source>
        <dbReference type="EMBL" id="KKK95016.1"/>
    </source>
</evidence>
<dbReference type="Pfam" id="PF00571">
    <property type="entry name" value="CBS"/>
    <property type="match status" value="2"/>
</dbReference>
<dbReference type="PANTHER" id="PTHR43080:SF2">
    <property type="entry name" value="CBS DOMAIN-CONTAINING PROTEIN"/>
    <property type="match status" value="1"/>
</dbReference>
<dbReference type="Gene3D" id="3.10.580.10">
    <property type="entry name" value="CBS-domain"/>
    <property type="match status" value="1"/>
</dbReference>
<dbReference type="SMART" id="SM00116">
    <property type="entry name" value="CBS"/>
    <property type="match status" value="2"/>
</dbReference>
<dbReference type="AlphaFoldDB" id="A0A0F9CE90"/>
<dbReference type="InterPro" id="IPR051257">
    <property type="entry name" value="Diverse_CBS-Domain"/>
</dbReference>
<feature type="domain" description="CBS" evidence="2">
    <location>
        <begin position="99"/>
        <end position="157"/>
    </location>
</feature>